<evidence type="ECO:0000313" key="3">
    <source>
        <dbReference type="WBParaSite" id="MBELARI_LOCUS4402"/>
    </source>
</evidence>
<dbReference type="PANTHER" id="PTHR39352:SF1">
    <property type="entry name" value="NEUROPEPTIDE-LIKE PROTEIN"/>
    <property type="match status" value="1"/>
</dbReference>
<organism evidence="2 3">
    <name type="scientific">Mesorhabditis belari</name>
    <dbReference type="NCBI Taxonomy" id="2138241"/>
    <lineage>
        <taxon>Eukaryota</taxon>
        <taxon>Metazoa</taxon>
        <taxon>Ecdysozoa</taxon>
        <taxon>Nematoda</taxon>
        <taxon>Chromadorea</taxon>
        <taxon>Rhabditida</taxon>
        <taxon>Rhabditina</taxon>
        <taxon>Rhabditomorpha</taxon>
        <taxon>Rhabditoidea</taxon>
        <taxon>Rhabditidae</taxon>
        <taxon>Mesorhabditinae</taxon>
        <taxon>Mesorhabditis</taxon>
    </lineage>
</organism>
<sequence length="116" mass="13488">MRNSFIVLISFASSFVFLEGASYDSMRTFSEMFRIRKDLDDSMRKEGQPWASRDFVRPIGSIAGEPIYPGRFESNVGVESYIFDENGIAFPQRARPSIETIINRGFRGNRFRNSWW</sequence>
<evidence type="ECO:0000313" key="2">
    <source>
        <dbReference type="Proteomes" id="UP000887575"/>
    </source>
</evidence>
<name>A0AAF3FBR9_9BILA</name>
<keyword evidence="1" id="KW-0732">Signal</keyword>
<dbReference type="Proteomes" id="UP000887575">
    <property type="component" value="Unassembled WGS sequence"/>
</dbReference>
<protein>
    <submittedName>
        <fullName evidence="3">Uncharacterized protein</fullName>
    </submittedName>
</protein>
<dbReference type="AlphaFoldDB" id="A0AAF3FBR9"/>
<keyword evidence="2" id="KW-1185">Reference proteome</keyword>
<evidence type="ECO:0000256" key="1">
    <source>
        <dbReference type="SAM" id="SignalP"/>
    </source>
</evidence>
<accession>A0AAF3FBR9</accession>
<feature type="chain" id="PRO_5042000815" evidence="1">
    <location>
        <begin position="21"/>
        <end position="116"/>
    </location>
</feature>
<proteinExistence type="predicted"/>
<reference evidence="3" key="1">
    <citation type="submission" date="2024-02" db="UniProtKB">
        <authorList>
            <consortium name="WormBaseParasite"/>
        </authorList>
    </citation>
    <scope>IDENTIFICATION</scope>
</reference>
<feature type="signal peptide" evidence="1">
    <location>
        <begin position="1"/>
        <end position="20"/>
    </location>
</feature>
<dbReference type="WBParaSite" id="MBELARI_LOCUS4402">
    <property type="protein sequence ID" value="MBELARI_LOCUS4402"/>
    <property type="gene ID" value="MBELARI_LOCUS4402"/>
</dbReference>
<dbReference type="PANTHER" id="PTHR39352">
    <property type="entry name" value="PROTEIN CBG14251"/>
    <property type="match status" value="1"/>
</dbReference>